<protein>
    <submittedName>
        <fullName evidence="2">Uncharacterized protein</fullName>
    </submittedName>
</protein>
<reference evidence="2 3" key="1">
    <citation type="journal article" date="2018" name="BMC Genomics">
        <title>Genomic comparison of Trypanosoma conorhini and Trypanosoma rangeli to Trypanosoma cruzi strains of high and low virulence.</title>
        <authorList>
            <person name="Bradwell K.R."/>
            <person name="Koparde V.N."/>
            <person name="Matveyev A.V."/>
            <person name="Serrano M.G."/>
            <person name="Alves J.M."/>
            <person name="Parikh H."/>
            <person name="Huang B."/>
            <person name="Lee V."/>
            <person name="Espinosa-Alvarez O."/>
            <person name="Ortiz P.A."/>
            <person name="Costa-Martins A.G."/>
            <person name="Teixeira M.M."/>
            <person name="Buck G.A."/>
        </authorList>
    </citation>
    <scope>NUCLEOTIDE SEQUENCE [LARGE SCALE GENOMIC DNA]</scope>
    <source>
        <strain evidence="2 3">025E</strain>
    </source>
</reference>
<dbReference type="GeneID" id="40322939"/>
<dbReference type="RefSeq" id="XP_029223741.1">
    <property type="nucleotide sequence ID" value="XM_029376148.1"/>
</dbReference>
<evidence type="ECO:0000313" key="2">
    <source>
        <dbReference type="EMBL" id="RNE97997.1"/>
    </source>
</evidence>
<dbReference type="AlphaFoldDB" id="A0A3R7LIP7"/>
<proteinExistence type="predicted"/>
<accession>A0A3R7LIP7</accession>
<dbReference type="Proteomes" id="UP000284403">
    <property type="component" value="Unassembled WGS sequence"/>
</dbReference>
<evidence type="ECO:0000256" key="1">
    <source>
        <dbReference type="SAM" id="MobiDB-lite"/>
    </source>
</evidence>
<dbReference type="EMBL" id="MKKU01001075">
    <property type="protein sequence ID" value="RNE97997.1"/>
    <property type="molecule type" value="Genomic_DNA"/>
</dbReference>
<organism evidence="2 3">
    <name type="scientific">Trypanosoma conorhini</name>
    <dbReference type="NCBI Taxonomy" id="83891"/>
    <lineage>
        <taxon>Eukaryota</taxon>
        <taxon>Discoba</taxon>
        <taxon>Euglenozoa</taxon>
        <taxon>Kinetoplastea</taxon>
        <taxon>Metakinetoplastina</taxon>
        <taxon>Trypanosomatida</taxon>
        <taxon>Trypanosomatidae</taxon>
        <taxon>Trypanosoma</taxon>
    </lineage>
</organism>
<feature type="region of interest" description="Disordered" evidence="1">
    <location>
        <begin position="69"/>
        <end position="101"/>
    </location>
</feature>
<feature type="region of interest" description="Disordered" evidence="1">
    <location>
        <begin position="119"/>
        <end position="138"/>
    </location>
</feature>
<gene>
    <name evidence="2" type="ORF">Tco025E_09328</name>
</gene>
<feature type="compositionally biased region" description="Basic and acidic residues" evidence="1">
    <location>
        <begin position="1"/>
        <end position="14"/>
    </location>
</feature>
<name>A0A3R7LIP7_9TRYP</name>
<sequence length="138" mass="14107">MCAEHINTREDLHRSSLQRHTHAPPPPRPHAPRLRRSLHPLPPHGGGGNSGALGASSLTLPRAWATQFQSAAPPPLSNATLSSSKMAARTTSAKRGSTPSASVACCADSVTRCACNGAPASIEAPAGAPPLSPSLDEA</sequence>
<comment type="caution">
    <text evidence="2">The sequence shown here is derived from an EMBL/GenBank/DDBJ whole genome shotgun (WGS) entry which is preliminary data.</text>
</comment>
<keyword evidence="3" id="KW-1185">Reference proteome</keyword>
<feature type="compositionally biased region" description="Polar residues" evidence="1">
    <location>
        <begin position="77"/>
        <end position="101"/>
    </location>
</feature>
<evidence type="ECO:0000313" key="3">
    <source>
        <dbReference type="Proteomes" id="UP000284403"/>
    </source>
</evidence>
<feature type="region of interest" description="Disordered" evidence="1">
    <location>
        <begin position="1"/>
        <end position="55"/>
    </location>
</feature>